<proteinExistence type="predicted"/>
<evidence type="ECO:0000313" key="1">
    <source>
        <dbReference type="EMBL" id="MZR14330.1"/>
    </source>
</evidence>
<dbReference type="InterPro" id="IPR046723">
    <property type="entry name" value="DUF6615"/>
</dbReference>
<gene>
    <name evidence="1" type="ORF">GQE99_15025</name>
</gene>
<dbReference type="AlphaFoldDB" id="A0A845M1U9"/>
<organism evidence="1 2">
    <name type="scientific">Maritimibacter harenae</name>
    <dbReference type="NCBI Taxonomy" id="2606218"/>
    <lineage>
        <taxon>Bacteria</taxon>
        <taxon>Pseudomonadati</taxon>
        <taxon>Pseudomonadota</taxon>
        <taxon>Alphaproteobacteria</taxon>
        <taxon>Rhodobacterales</taxon>
        <taxon>Roseobacteraceae</taxon>
        <taxon>Maritimibacter</taxon>
    </lineage>
</organism>
<dbReference type="Proteomes" id="UP000467322">
    <property type="component" value="Unassembled WGS sequence"/>
</dbReference>
<dbReference type="EMBL" id="WTUX01000019">
    <property type="protein sequence ID" value="MZR14330.1"/>
    <property type="molecule type" value="Genomic_DNA"/>
</dbReference>
<reference evidence="1 2" key="1">
    <citation type="submission" date="2019-12" db="EMBL/GenBank/DDBJ databases">
        <title>Maritimibacter sp. nov. sp. isolated from sea sand.</title>
        <authorList>
            <person name="Kim J."/>
            <person name="Jeong S.E."/>
            <person name="Jung H.S."/>
            <person name="Jeon C.O."/>
        </authorList>
    </citation>
    <scope>NUCLEOTIDE SEQUENCE [LARGE SCALE GENOMIC DNA]</scope>
    <source>
        <strain evidence="1 2">DP07</strain>
    </source>
</reference>
<sequence>MSLRRRLIQRYLRDLAGWVWAEQDDAFHYGLKLQEETITENLLLRMARETVGSPLKIKMFNKTKEGGSARHGIVGNGADWEWYFNTPYCQVGFRIQAKVLSYELTPLRKALSRGIYKGLKNDGEQAEDLIKAARADGCNPVYVFFNHPWVANRYLFSSTHSPFPGARKDWGCSVASATAVRDLADNRLSALFPHMMPWDRFFRLEPGCGVQNAFGALGSRQEFVPSTPTPEWLPILLHPEEASPSDDEPAIEGYLARKGLRGVAYFELSNE</sequence>
<name>A0A845M1U9_9RHOB</name>
<keyword evidence="2" id="KW-1185">Reference proteome</keyword>
<protein>
    <submittedName>
        <fullName evidence="1">Uncharacterized protein</fullName>
    </submittedName>
</protein>
<dbReference type="RefSeq" id="WP_161352461.1">
    <property type="nucleotide sequence ID" value="NZ_WTUX01000019.1"/>
</dbReference>
<comment type="caution">
    <text evidence="1">The sequence shown here is derived from an EMBL/GenBank/DDBJ whole genome shotgun (WGS) entry which is preliminary data.</text>
</comment>
<evidence type="ECO:0000313" key="2">
    <source>
        <dbReference type="Proteomes" id="UP000467322"/>
    </source>
</evidence>
<dbReference type="Pfam" id="PF20320">
    <property type="entry name" value="DUF6615"/>
    <property type="match status" value="1"/>
</dbReference>
<accession>A0A845M1U9</accession>